<dbReference type="AlphaFoldDB" id="A0A3P3QVE0"/>
<keyword evidence="1" id="KW-0175">Coiled coil</keyword>
<comment type="caution">
    <text evidence="2">The sequence shown here is derived from an EMBL/GenBank/DDBJ whole genome shotgun (WGS) entry which is preliminary data.</text>
</comment>
<proteinExistence type="predicted"/>
<evidence type="ECO:0000313" key="2">
    <source>
        <dbReference type="EMBL" id="RRJ24519.1"/>
    </source>
</evidence>
<evidence type="ECO:0000313" key="3">
    <source>
        <dbReference type="Proteomes" id="UP000272490"/>
    </source>
</evidence>
<protein>
    <submittedName>
        <fullName evidence="2">Uncharacterized protein</fullName>
    </submittedName>
</protein>
<name>A0A3P3QVE0_9FIRM</name>
<gene>
    <name evidence="2" type="ORF">EHV10_12080</name>
</gene>
<organism evidence="2 3">
    <name type="scientific">Lachnoanaerobaculum gingivalis</name>
    <dbReference type="NCBI Taxonomy" id="2490855"/>
    <lineage>
        <taxon>Bacteria</taxon>
        <taxon>Bacillati</taxon>
        <taxon>Bacillota</taxon>
        <taxon>Clostridia</taxon>
        <taxon>Lachnospirales</taxon>
        <taxon>Lachnospiraceae</taxon>
        <taxon>Lachnoanaerobaculum</taxon>
    </lineage>
</organism>
<accession>A0A3P3QVE0</accession>
<evidence type="ECO:0000256" key="1">
    <source>
        <dbReference type="SAM" id="Coils"/>
    </source>
</evidence>
<dbReference type="RefSeq" id="WP_128674860.1">
    <property type="nucleotide sequence ID" value="NZ_RRCO01000006.1"/>
</dbReference>
<dbReference type="EMBL" id="RRCO01000006">
    <property type="protein sequence ID" value="RRJ24519.1"/>
    <property type="molecule type" value="Genomic_DNA"/>
</dbReference>
<sequence length="572" mass="67448">MNKDIFKDIAQEIDGVLDKRNNSLIDRSKDINYKIIYKNFLADINDSVEANDLANHMVEAYKNIARKSNDFNTNIIAFTNLYNYLHKINIFEKIDRNIIISIVGIFREDDERRYFLKLLDTLTNPTKEAFLELRYIKKDVEIAYVYLAVIYMQKILDYRTEQMEKEYNDLAYCFSKIDMELKMLVLYGTGMIYYKIFKDKTLCYYDICLPYINVRELKDIEAEYKAKTNKDIDWESFLHSFKNSEKVLSCYIAISETDKIYDEMGVIISRMGNLIYEVERKNEELKKLHEERYNLIRDFSHTYENIQAVGLKEIANILLDNTDIDVQRCGRLILAEYGIKNSMNTEFNLLRLNFEDRQDDIAKFIIKGVYKDNKENTVKIEDIFENAFKICMLRIIYSGNPNGEDIIAKKIYKRIKKKLGFMRDFVKQFEKDIVLGKTSLVDFLNGYDIPVRFLADKEWDELHFLKNGYAEILIRSIFCELIINFMKYADLDKEIGINLKFTDEKFGILQKNMVSEIIETDSGVGISSKGDILKKLNGYESCYIRPVKNIIENNIFTVLFLLDKTLFNIPEV</sequence>
<dbReference type="Proteomes" id="UP000272490">
    <property type="component" value="Unassembled WGS sequence"/>
</dbReference>
<dbReference type="OrthoDB" id="9792991at2"/>
<feature type="coiled-coil region" evidence="1">
    <location>
        <begin position="271"/>
        <end position="298"/>
    </location>
</feature>
<keyword evidence="3" id="KW-1185">Reference proteome</keyword>
<reference evidence="2 3" key="1">
    <citation type="submission" date="2018-11" db="EMBL/GenBank/DDBJ databases">
        <title>Genome sequencing of Lachnoanaerobaculum sp. KCOM 2030 (= ChDC B114).</title>
        <authorList>
            <person name="Kook J.-K."/>
            <person name="Park S.-N."/>
            <person name="Lim Y.K."/>
        </authorList>
    </citation>
    <scope>NUCLEOTIDE SEQUENCE [LARGE SCALE GENOMIC DNA]</scope>
    <source>
        <strain evidence="2 3">KCOM 2030</strain>
    </source>
</reference>